<dbReference type="PANTHER" id="PTHR43736:SF1">
    <property type="entry name" value="DIHYDRONEOPTERIN TRIPHOSPHATE DIPHOSPHATASE"/>
    <property type="match status" value="1"/>
</dbReference>
<dbReference type="InterPro" id="IPR020476">
    <property type="entry name" value="Nudix_hydrolase"/>
</dbReference>
<dbReference type="PRINTS" id="PR00502">
    <property type="entry name" value="NUDIXFAMILY"/>
</dbReference>
<name>A0A1F5FVY3_9BACT</name>
<dbReference type="PANTHER" id="PTHR43736">
    <property type="entry name" value="ADP-RIBOSE PYROPHOSPHATASE"/>
    <property type="match status" value="1"/>
</dbReference>
<comment type="caution">
    <text evidence="4">The sequence shown here is derived from an EMBL/GenBank/DDBJ whole genome shotgun (WGS) entry which is preliminary data.</text>
</comment>
<protein>
    <recommendedName>
        <fullName evidence="3">Nudix hydrolase domain-containing protein</fullName>
    </recommendedName>
</protein>
<evidence type="ECO:0000259" key="3">
    <source>
        <dbReference type="PROSITE" id="PS51462"/>
    </source>
</evidence>
<dbReference type="PROSITE" id="PS00893">
    <property type="entry name" value="NUDIX_BOX"/>
    <property type="match status" value="1"/>
</dbReference>
<dbReference type="PROSITE" id="PS51462">
    <property type="entry name" value="NUDIX"/>
    <property type="match status" value="1"/>
</dbReference>
<dbReference type="SUPFAM" id="SSF55811">
    <property type="entry name" value="Nudix"/>
    <property type="match status" value="1"/>
</dbReference>
<dbReference type="Proteomes" id="UP000179252">
    <property type="component" value="Unassembled WGS sequence"/>
</dbReference>
<dbReference type="InterPro" id="IPR020084">
    <property type="entry name" value="NUDIX_hydrolase_CS"/>
</dbReference>
<comment type="similarity">
    <text evidence="2">Belongs to the Nudix hydrolase family.</text>
</comment>
<keyword evidence="1 2" id="KW-0378">Hydrolase</keyword>
<dbReference type="AlphaFoldDB" id="A0A1F5FVY3"/>
<accession>A0A1F5FVY3</accession>
<proteinExistence type="inferred from homology"/>
<feature type="domain" description="Nudix hydrolase" evidence="3">
    <location>
        <begin position="14"/>
        <end position="149"/>
    </location>
</feature>
<evidence type="ECO:0000256" key="1">
    <source>
        <dbReference type="ARBA" id="ARBA00022801"/>
    </source>
</evidence>
<evidence type="ECO:0000313" key="4">
    <source>
        <dbReference type="EMBL" id="OGD83704.1"/>
    </source>
</evidence>
<dbReference type="Pfam" id="PF00293">
    <property type="entry name" value="NUDIX"/>
    <property type="match status" value="1"/>
</dbReference>
<organism evidence="4 5">
    <name type="scientific">Candidatus Curtissbacteria bacterium RBG_13_40_7</name>
    <dbReference type="NCBI Taxonomy" id="1797706"/>
    <lineage>
        <taxon>Bacteria</taxon>
        <taxon>Candidatus Curtissiibacteriota</taxon>
    </lineage>
</organism>
<evidence type="ECO:0000256" key="2">
    <source>
        <dbReference type="RuleBase" id="RU003476"/>
    </source>
</evidence>
<gene>
    <name evidence="4" type="ORF">A2165_00420</name>
</gene>
<reference evidence="4 5" key="1">
    <citation type="journal article" date="2016" name="Nat. Commun.">
        <title>Thousands of microbial genomes shed light on interconnected biogeochemical processes in an aquifer system.</title>
        <authorList>
            <person name="Anantharaman K."/>
            <person name="Brown C.T."/>
            <person name="Hug L.A."/>
            <person name="Sharon I."/>
            <person name="Castelle C.J."/>
            <person name="Probst A.J."/>
            <person name="Thomas B.C."/>
            <person name="Singh A."/>
            <person name="Wilkins M.J."/>
            <person name="Karaoz U."/>
            <person name="Brodie E.L."/>
            <person name="Williams K.H."/>
            <person name="Hubbard S.S."/>
            <person name="Banfield J.F."/>
        </authorList>
    </citation>
    <scope>NUCLEOTIDE SEQUENCE [LARGE SCALE GENOMIC DNA]</scope>
</reference>
<dbReference type="InterPro" id="IPR000086">
    <property type="entry name" value="NUDIX_hydrolase_dom"/>
</dbReference>
<dbReference type="EMBL" id="MFAU01000040">
    <property type="protein sequence ID" value="OGD83704.1"/>
    <property type="molecule type" value="Genomic_DNA"/>
</dbReference>
<dbReference type="InterPro" id="IPR015797">
    <property type="entry name" value="NUDIX_hydrolase-like_dom_sf"/>
</dbReference>
<sequence>MIKCTFENGGKGLLRHVIVDALILNSKNEILLVKRAEGKVLEGGKWAIVGGFVERDETLEQTVHREVLEETGWEIDNIRLLRIIDNPNRPNEDRQNIAFVYVCEAVKKIGEADDESTEQRWFSFKDLPPKDNFAFDHFEDIEFYLQKGK</sequence>
<dbReference type="GO" id="GO:0016787">
    <property type="term" value="F:hydrolase activity"/>
    <property type="evidence" value="ECO:0007669"/>
    <property type="project" value="UniProtKB-KW"/>
</dbReference>
<evidence type="ECO:0000313" key="5">
    <source>
        <dbReference type="Proteomes" id="UP000179252"/>
    </source>
</evidence>
<dbReference type="Gene3D" id="3.90.79.10">
    <property type="entry name" value="Nucleoside Triphosphate Pyrophosphohydrolase"/>
    <property type="match status" value="1"/>
</dbReference>
<dbReference type="CDD" id="cd02883">
    <property type="entry name" value="NUDIX_Hydrolase"/>
    <property type="match status" value="1"/>
</dbReference>